<reference evidence="1 2" key="1">
    <citation type="submission" date="2021-03" db="EMBL/GenBank/DDBJ databases">
        <title>Complete Genome Sequences of Two Lysobacter Strains Isolated from Sea Water (Lysobacter caseinilyticus) and Soil (Lysobacter helvus) in South Korea.</title>
        <authorList>
            <person name="Watanabe Y."/>
            <person name="Arakawa K."/>
        </authorList>
    </citation>
    <scope>NUCLEOTIDE SEQUENCE [LARGE SCALE GENOMIC DNA]</scope>
    <source>
        <strain evidence="1 2">KVB24</strain>
    </source>
</reference>
<dbReference type="Proteomes" id="UP000681317">
    <property type="component" value="Chromosome"/>
</dbReference>
<sequence>MTFNLFRCSAGYVLTPNNSPEPESKRDLGPLEYIGQLTGDALGQEVYRRVVVEIARSTFAVISKSELGLA</sequence>
<gene>
    <name evidence="1" type="ORF">LYSCAS_29080</name>
</gene>
<dbReference type="EMBL" id="AP024545">
    <property type="protein sequence ID" value="BCT93884.1"/>
    <property type="molecule type" value="Genomic_DNA"/>
</dbReference>
<keyword evidence="2" id="KW-1185">Reference proteome</keyword>
<dbReference type="RefSeq" id="WP_213434790.1">
    <property type="nucleotide sequence ID" value="NZ_AP024545.1"/>
</dbReference>
<accession>A0ABN6FY66</accession>
<name>A0ABN6FY66_9GAMM</name>
<evidence type="ECO:0000313" key="2">
    <source>
        <dbReference type="Proteomes" id="UP000681317"/>
    </source>
</evidence>
<organism evidence="1 2">
    <name type="scientific">Noviluteimonas caseinilytica</name>
    <dbReference type="NCBI Taxonomy" id="2675101"/>
    <lineage>
        <taxon>Bacteria</taxon>
        <taxon>Pseudomonadati</taxon>
        <taxon>Pseudomonadota</taxon>
        <taxon>Gammaproteobacteria</taxon>
        <taxon>Lysobacterales</taxon>
        <taxon>Lysobacteraceae</taxon>
        <taxon>Noviluteimonas</taxon>
    </lineage>
</organism>
<proteinExistence type="predicted"/>
<protein>
    <submittedName>
        <fullName evidence="1">Uncharacterized protein</fullName>
    </submittedName>
</protein>
<evidence type="ECO:0000313" key="1">
    <source>
        <dbReference type="EMBL" id="BCT93884.1"/>
    </source>
</evidence>